<reference evidence="11 12" key="1">
    <citation type="journal article" date="2015" name="PLoS Pathog.">
        <title>Leptomonas seymouri: Adaptations to the Dixenous Life Cycle Analyzed by Genome Sequencing, Transcriptome Profiling and Co-infection with Leishmania donovani.</title>
        <authorList>
            <person name="Kraeva N."/>
            <person name="Butenko A."/>
            <person name="Hlavacova J."/>
            <person name="Kostygov A."/>
            <person name="Myskova J."/>
            <person name="Grybchuk D."/>
            <person name="Lestinova T."/>
            <person name="Votypka J."/>
            <person name="Volf P."/>
            <person name="Opperdoes F."/>
            <person name="Flegontov P."/>
            <person name="Lukes J."/>
            <person name="Yurchenko V."/>
        </authorList>
    </citation>
    <scope>NUCLEOTIDE SEQUENCE [LARGE SCALE GENOMIC DNA]</scope>
    <source>
        <strain evidence="11 12">ATCC 30220</strain>
    </source>
</reference>
<dbReference type="PANTHER" id="PTHR11264:SF0">
    <property type="entry name" value="URACIL-DNA GLYCOSYLASE"/>
    <property type="match status" value="1"/>
</dbReference>
<keyword evidence="6 7" id="KW-0234">DNA repair</keyword>
<dbReference type="SMART" id="SM00986">
    <property type="entry name" value="UDG"/>
    <property type="match status" value="1"/>
</dbReference>
<dbReference type="InterPro" id="IPR036895">
    <property type="entry name" value="Uracil-DNA_glycosylase-like_sf"/>
</dbReference>
<dbReference type="VEuPathDB" id="TriTrypDB:Lsey_0161_0040"/>
<dbReference type="NCBIfam" id="TIGR00628">
    <property type="entry name" value="ung"/>
    <property type="match status" value="1"/>
</dbReference>
<evidence type="ECO:0000256" key="5">
    <source>
        <dbReference type="ARBA" id="ARBA00022801"/>
    </source>
</evidence>
<keyword evidence="7" id="KW-0496">Mitochondrion</keyword>
<dbReference type="GO" id="GO:0005739">
    <property type="term" value="C:mitochondrion"/>
    <property type="evidence" value="ECO:0007669"/>
    <property type="project" value="UniProtKB-SubCell"/>
</dbReference>
<dbReference type="OrthoDB" id="10031947at2759"/>
<dbReference type="SUPFAM" id="SSF52141">
    <property type="entry name" value="Uracil-DNA glycosylase-like"/>
    <property type="match status" value="1"/>
</dbReference>
<evidence type="ECO:0000259" key="10">
    <source>
        <dbReference type="SMART" id="SM00986"/>
    </source>
</evidence>
<feature type="compositionally biased region" description="Low complexity" evidence="9">
    <location>
        <begin position="100"/>
        <end position="115"/>
    </location>
</feature>
<gene>
    <name evidence="11" type="ORF">ABL78_5075</name>
</gene>
<evidence type="ECO:0000313" key="12">
    <source>
        <dbReference type="Proteomes" id="UP000038009"/>
    </source>
</evidence>
<dbReference type="PROSITE" id="PS00130">
    <property type="entry name" value="U_DNA_GLYCOSYLASE"/>
    <property type="match status" value="1"/>
</dbReference>
<evidence type="ECO:0000256" key="8">
    <source>
        <dbReference type="PROSITE-ProRule" id="PRU10072"/>
    </source>
</evidence>
<dbReference type="InterPro" id="IPR002043">
    <property type="entry name" value="UDG_fam1"/>
</dbReference>
<evidence type="ECO:0000313" key="11">
    <source>
        <dbReference type="EMBL" id="KPI85855.1"/>
    </source>
</evidence>
<evidence type="ECO:0000256" key="6">
    <source>
        <dbReference type="ARBA" id="ARBA00023204"/>
    </source>
</evidence>
<comment type="similarity">
    <text evidence="2 7">Belongs to the uracil-DNA glycosylase (UDG) superfamily. UNG family.</text>
</comment>
<name>A0A0N1IK50_LEPSE</name>
<dbReference type="PANTHER" id="PTHR11264">
    <property type="entry name" value="URACIL-DNA GLYCOSYLASE"/>
    <property type="match status" value="1"/>
</dbReference>
<dbReference type="CDD" id="cd10027">
    <property type="entry name" value="UDG-F1-like"/>
    <property type="match status" value="1"/>
</dbReference>
<dbReference type="Proteomes" id="UP000038009">
    <property type="component" value="Unassembled WGS sequence"/>
</dbReference>
<dbReference type="InterPro" id="IPR005122">
    <property type="entry name" value="Uracil-DNA_glycosylase-like"/>
</dbReference>
<comment type="function">
    <text evidence="7">Excises uracil residues from the DNA which can arise as a result of misincorporation of dUMP residues by DNA polymerase or due to deamination of cytosine.</text>
</comment>
<evidence type="ECO:0000256" key="4">
    <source>
        <dbReference type="ARBA" id="ARBA00022763"/>
    </source>
</evidence>
<comment type="caution">
    <text evidence="11">The sequence shown here is derived from an EMBL/GenBank/DDBJ whole genome shotgun (WGS) entry which is preliminary data.</text>
</comment>
<feature type="domain" description="Uracil-DNA glycosylase-like" evidence="10">
    <location>
        <begin position="233"/>
        <end position="396"/>
    </location>
</feature>
<dbReference type="InterPro" id="IPR018085">
    <property type="entry name" value="Ura-DNA_Glyclase_AS"/>
</dbReference>
<accession>A0A0N1IK50</accession>
<dbReference type="FunFam" id="3.40.470.10:FF:000001">
    <property type="entry name" value="Uracil-DNA glycosylase"/>
    <property type="match status" value="1"/>
</dbReference>
<keyword evidence="4 7" id="KW-0227">DNA damage</keyword>
<feature type="active site" description="Proton acceptor" evidence="7 8">
    <location>
        <position position="248"/>
    </location>
</feature>
<protein>
    <recommendedName>
        <fullName evidence="3 7">Uracil-DNA glycosylase</fullName>
        <shortName evidence="7">UDG</shortName>
        <ecNumber evidence="3 7">3.2.2.27</ecNumber>
    </recommendedName>
</protein>
<dbReference type="EC" id="3.2.2.27" evidence="3 7"/>
<keyword evidence="7" id="KW-0539">Nucleus</keyword>
<evidence type="ECO:0000256" key="9">
    <source>
        <dbReference type="SAM" id="MobiDB-lite"/>
    </source>
</evidence>
<dbReference type="GO" id="GO:0005634">
    <property type="term" value="C:nucleus"/>
    <property type="evidence" value="ECO:0007669"/>
    <property type="project" value="UniProtKB-SubCell"/>
</dbReference>
<dbReference type="NCBIfam" id="NF003589">
    <property type="entry name" value="PRK05254.1-2"/>
    <property type="match status" value="1"/>
</dbReference>
<dbReference type="NCBIfam" id="NF003592">
    <property type="entry name" value="PRK05254.1-5"/>
    <property type="match status" value="1"/>
</dbReference>
<dbReference type="EMBL" id="LJSK01000161">
    <property type="protein sequence ID" value="KPI85855.1"/>
    <property type="molecule type" value="Genomic_DNA"/>
</dbReference>
<dbReference type="NCBIfam" id="NF003588">
    <property type="entry name" value="PRK05254.1-1"/>
    <property type="match status" value="1"/>
</dbReference>
<dbReference type="HAMAP" id="MF_00148">
    <property type="entry name" value="UDG"/>
    <property type="match status" value="1"/>
</dbReference>
<dbReference type="AlphaFoldDB" id="A0A0N1IK50"/>
<dbReference type="Pfam" id="PF03167">
    <property type="entry name" value="UDG"/>
    <property type="match status" value="1"/>
</dbReference>
<evidence type="ECO:0000256" key="2">
    <source>
        <dbReference type="ARBA" id="ARBA00008184"/>
    </source>
</evidence>
<dbReference type="SMART" id="SM00987">
    <property type="entry name" value="UreE_C"/>
    <property type="match status" value="1"/>
</dbReference>
<organism evidence="11 12">
    <name type="scientific">Leptomonas seymouri</name>
    <dbReference type="NCBI Taxonomy" id="5684"/>
    <lineage>
        <taxon>Eukaryota</taxon>
        <taxon>Discoba</taxon>
        <taxon>Euglenozoa</taxon>
        <taxon>Kinetoplastea</taxon>
        <taxon>Metakinetoplastina</taxon>
        <taxon>Trypanosomatida</taxon>
        <taxon>Trypanosomatidae</taxon>
        <taxon>Leishmaniinae</taxon>
        <taxon>Leptomonas</taxon>
    </lineage>
</organism>
<evidence type="ECO:0000256" key="7">
    <source>
        <dbReference type="HAMAP-Rule" id="MF_03166"/>
    </source>
</evidence>
<evidence type="ECO:0000256" key="1">
    <source>
        <dbReference type="ARBA" id="ARBA00001400"/>
    </source>
</evidence>
<feature type="region of interest" description="Disordered" evidence="9">
    <location>
        <begin position="43"/>
        <end position="145"/>
    </location>
</feature>
<sequence length="419" mass="45502">MQRTLFDFALKKTGAPASPNAAVGAGATASASIARASVPPTFSLERIGDSTSDASTHKRDRPPCESVDSASHPGASREEPIDLEESSVSVVAVDERGDNTANGTASTAAFSSSETQGLMTHARTRRRLSKEKSRSPGRQSRGRLPNLLVPEISTSLTNVFSSSNSRDTVQSTTSSRWLADLITSPEWKSFLQPFTADSWRSGEFAGIERFLDGERAKGAVVLPPAALIFSAFNSCPFAELKVVLLGQDPYHNLNQAHGLCFSVLPGVPLPPSLKNMYKELTTDIPGFEAPTHGYLQSWSEQGMLMLNATLTVEAHKANSHSRTSGWSHFTDAVIARLSQHHPNRIVFLLWGNSAQGKRKLIDTSRHVVIESVHPSPLSASRGWFGCHCFSKCNTALRAMGHTPMCWRLPLQVQRMPTAQ</sequence>
<dbReference type="Gene3D" id="3.40.470.10">
    <property type="entry name" value="Uracil-DNA glycosylase-like domain"/>
    <property type="match status" value="1"/>
</dbReference>
<dbReference type="OMA" id="SHFTDAV"/>
<keyword evidence="5 7" id="KW-0378">Hydrolase</keyword>
<evidence type="ECO:0000256" key="3">
    <source>
        <dbReference type="ARBA" id="ARBA00012030"/>
    </source>
</evidence>
<comment type="subcellular location">
    <subcellularLocation>
        <location evidence="7">Mitochondrion</location>
    </subcellularLocation>
    <subcellularLocation>
        <location evidence="7">Nucleus</location>
    </subcellularLocation>
</comment>
<comment type="catalytic activity">
    <reaction evidence="1 7">
        <text>Hydrolyzes single-stranded DNA or mismatched double-stranded DNA and polynucleotides, releasing free uracil.</text>
        <dbReference type="EC" id="3.2.2.27"/>
    </reaction>
</comment>
<dbReference type="GO" id="GO:0004844">
    <property type="term" value="F:uracil DNA N-glycosylase activity"/>
    <property type="evidence" value="ECO:0007669"/>
    <property type="project" value="UniProtKB-UniRule"/>
</dbReference>
<dbReference type="GO" id="GO:0097510">
    <property type="term" value="P:base-excision repair, AP site formation via deaminated base removal"/>
    <property type="evidence" value="ECO:0007669"/>
    <property type="project" value="TreeGrafter"/>
</dbReference>
<proteinExistence type="inferred from homology"/>
<keyword evidence="12" id="KW-1185">Reference proteome</keyword>